<sequence>RRLTLSAPLSTPPATESTVTCIEYTWSHLNLSSLLKDPSQFIPTDNISCISAKYLTLG</sequence>
<dbReference type="RefSeq" id="XP_007688553.1">
    <property type="nucleotide sequence ID" value="XM_007690363.1"/>
</dbReference>
<keyword evidence="2" id="KW-1185">Reference proteome</keyword>
<dbReference type="EMBL" id="KI963994">
    <property type="protein sequence ID" value="EUC44949.1"/>
    <property type="molecule type" value="Genomic_DNA"/>
</dbReference>
<evidence type="ECO:0000313" key="1">
    <source>
        <dbReference type="EMBL" id="EUC44949.1"/>
    </source>
</evidence>
<proteinExistence type="predicted"/>
<dbReference type="Proteomes" id="UP000054032">
    <property type="component" value="Unassembled WGS sequence"/>
</dbReference>
<evidence type="ECO:0000313" key="2">
    <source>
        <dbReference type="Proteomes" id="UP000054032"/>
    </source>
</evidence>
<accession>W6ZBX7</accession>
<protein>
    <submittedName>
        <fullName evidence="1">Uncharacterized protein</fullName>
    </submittedName>
</protein>
<dbReference type="AlphaFoldDB" id="W6ZBX7"/>
<dbReference type="HOGENOM" id="CLU_2984405_0_0_1"/>
<reference evidence="1 2" key="1">
    <citation type="journal article" date="2013" name="PLoS Genet.">
        <title>Comparative genome structure, secondary metabolite, and effector coding capacity across Cochliobolus pathogens.</title>
        <authorList>
            <person name="Condon B.J."/>
            <person name="Leng Y."/>
            <person name="Wu D."/>
            <person name="Bushley K.E."/>
            <person name="Ohm R.A."/>
            <person name="Otillar R."/>
            <person name="Martin J."/>
            <person name="Schackwitz W."/>
            <person name="Grimwood J."/>
            <person name="MohdZainudin N."/>
            <person name="Xue C."/>
            <person name="Wang R."/>
            <person name="Manning V.A."/>
            <person name="Dhillon B."/>
            <person name="Tu Z.J."/>
            <person name="Steffenson B.J."/>
            <person name="Salamov A."/>
            <person name="Sun H."/>
            <person name="Lowry S."/>
            <person name="LaButti K."/>
            <person name="Han J."/>
            <person name="Copeland A."/>
            <person name="Lindquist E."/>
            <person name="Barry K."/>
            <person name="Schmutz J."/>
            <person name="Baker S.E."/>
            <person name="Ciuffetti L.M."/>
            <person name="Grigoriev I.V."/>
            <person name="Zhong S."/>
            <person name="Turgeon B.G."/>
        </authorList>
    </citation>
    <scope>NUCLEOTIDE SEQUENCE [LARGE SCALE GENOMIC DNA]</scope>
    <source>
        <strain evidence="1 2">ATCC 44560</strain>
    </source>
</reference>
<name>W6ZBX7_COCMI</name>
<dbReference type="GeneID" id="19128932"/>
<feature type="non-terminal residue" evidence="1">
    <location>
        <position position="1"/>
    </location>
</feature>
<gene>
    <name evidence="1" type="ORF">COCMIDRAFT_96864</name>
</gene>
<organism evidence="1 2">
    <name type="scientific">Bipolaris oryzae ATCC 44560</name>
    <dbReference type="NCBI Taxonomy" id="930090"/>
    <lineage>
        <taxon>Eukaryota</taxon>
        <taxon>Fungi</taxon>
        <taxon>Dikarya</taxon>
        <taxon>Ascomycota</taxon>
        <taxon>Pezizomycotina</taxon>
        <taxon>Dothideomycetes</taxon>
        <taxon>Pleosporomycetidae</taxon>
        <taxon>Pleosporales</taxon>
        <taxon>Pleosporineae</taxon>
        <taxon>Pleosporaceae</taxon>
        <taxon>Bipolaris</taxon>
    </lineage>
</organism>
<dbReference type="KEGG" id="bor:COCMIDRAFT_96864"/>